<evidence type="ECO:0000256" key="1">
    <source>
        <dbReference type="SAM" id="MobiDB-lite"/>
    </source>
</evidence>
<sequence length="154" mass="17012">MSVGYKEARRSIGQQQYIVCPDSNASLLRNNTQNFCCGIFGSQYCCNEADFRQGIQIIRPSLPISPSILIGCALATLLAMMMAALCVYGRLRSDRNPREPVSIVYPQSQSYSSLGSHARNKGASSVPPAGRLLSSDPGRRSMRHNRRSHIEYDV</sequence>
<evidence type="ECO:0000313" key="4">
    <source>
        <dbReference type="Proteomes" id="UP001651158"/>
    </source>
</evidence>
<keyword evidence="2" id="KW-1133">Transmembrane helix</keyword>
<name>A0ABR4QF23_9CEST</name>
<accession>A0ABR4QF23</accession>
<evidence type="ECO:0008006" key="5">
    <source>
        <dbReference type="Google" id="ProtNLM"/>
    </source>
</evidence>
<evidence type="ECO:0000256" key="2">
    <source>
        <dbReference type="SAM" id="Phobius"/>
    </source>
</evidence>
<keyword evidence="2" id="KW-0812">Transmembrane</keyword>
<reference evidence="3 4" key="1">
    <citation type="journal article" date="2022" name="Front. Cell. Infect. Microbiol.">
        <title>The Genomes of Two Strains of Taenia crassiceps the Animal Model for the Study of Human Cysticercosis.</title>
        <authorList>
            <person name="Bobes R.J."/>
            <person name="Estrada K."/>
            <person name="Rios-Valencia D.G."/>
            <person name="Calderon-Gallegos A."/>
            <person name="de la Torre P."/>
            <person name="Carrero J.C."/>
            <person name="Sanchez-Flores A."/>
            <person name="Laclette J.P."/>
        </authorList>
    </citation>
    <scope>NUCLEOTIDE SEQUENCE [LARGE SCALE GENOMIC DNA]</scope>
    <source>
        <strain evidence="3">WFUcys</strain>
    </source>
</reference>
<keyword evidence="2" id="KW-0472">Membrane</keyword>
<organism evidence="3 4">
    <name type="scientific">Taenia crassiceps</name>
    <dbReference type="NCBI Taxonomy" id="6207"/>
    <lineage>
        <taxon>Eukaryota</taxon>
        <taxon>Metazoa</taxon>
        <taxon>Spiralia</taxon>
        <taxon>Lophotrochozoa</taxon>
        <taxon>Platyhelminthes</taxon>
        <taxon>Cestoda</taxon>
        <taxon>Eucestoda</taxon>
        <taxon>Cyclophyllidea</taxon>
        <taxon>Taeniidae</taxon>
        <taxon>Taenia</taxon>
    </lineage>
</organism>
<feature type="transmembrane region" description="Helical" evidence="2">
    <location>
        <begin position="68"/>
        <end position="88"/>
    </location>
</feature>
<feature type="region of interest" description="Disordered" evidence="1">
    <location>
        <begin position="112"/>
        <end position="154"/>
    </location>
</feature>
<dbReference type="Proteomes" id="UP001651158">
    <property type="component" value="Unassembled WGS sequence"/>
</dbReference>
<evidence type="ECO:0000313" key="3">
    <source>
        <dbReference type="EMBL" id="KAL5108131.1"/>
    </source>
</evidence>
<comment type="caution">
    <text evidence="3">The sequence shown here is derived from an EMBL/GenBank/DDBJ whole genome shotgun (WGS) entry which is preliminary data.</text>
</comment>
<proteinExistence type="predicted"/>
<gene>
    <name evidence="3" type="ORF">TcWFU_008843</name>
</gene>
<protein>
    <recommendedName>
        <fullName evidence="5">CX domain-containing protein</fullName>
    </recommendedName>
</protein>
<keyword evidence="4" id="KW-1185">Reference proteome</keyword>
<dbReference type="EMBL" id="JAKROA010000004">
    <property type="protein sequence ID" value="KAL5108131.1"/>
    <property type="molecule type" value="Genomic_DNA"/>
</dbReference>